<evidence type="ECO:0000256" key="4">
    <source>
        <dbReference type="ARBA" id="ARBA00022452"/>
    </source>
</evidence>
<dbReference type="InterPro" id="IPR023738">
    <property type="entry name" value="Maltoporin"/>
</dbReference>
<dbReference type="Gene3D" id="2.40.170.10">
    <property type="entry name" value="Porin, LamB type"/>
    <property type="match status" value="1"/>
</dbReference>
<feature type="site" description="Greasy slide, important in sugar transport" evidence="12">
    <location>
        <position position="102"/>
    </location>
</feature>
<evidence type="ECO:0000256" key="8">
    <source>
        <dbReference type="ARBA" id="ARBA00023065"/>
    </source>
</evidence>
<dbReference type="InterPro" id="IPR036998">
    <property type="entry name" value="Porin_LamB_sf"/>
</dbReference>
<dbReference type="InterPro" id="IPR050286">
    <property type="entry name" value="G_neg_Bact_CarbUptk_Porin"/>
</dbReference>
<evidence type="ECO:0000256" key="12">
    <source>
        <dbReference type="HAMAP-Rule" id="MF_01301"/>
    </source>
</evidence>
<evidence type="ECO:0000256" key="1">
    <source>
        <dbReference type="ARBA" id="ARBA00004571"/>
    </source>
</evidence>
<organism evidence="14">
    <name type="scientific">Escherichia coli</name>
    <dbReference type="NCBI Taxonomy" id="562"/>
    <lineage>
        <taxon>Bacteria</taxon>
        <taxon>Pseudomonadati</taxon>
        <taxon>Pseudomonadota</taxon>
        <taxon>Gammaproteobacteria</taxon>
        <taxon>Enterobacterales</taxon>
        <taxon>Enterobacteriaceae</taxon>
        <taxon>Escherichia</taxon>
    </lineage>
</organism>
<keyword evidence="13" id="KW-1133">Transmembrane helix</keyword>
<evidence type="ECO:0000256" key="10">
    <source>
        <dbReference type="ARBA" id="ARBA00023136"/>
    </source>
</evidence>
<dbReference type="PANTHER" id="PTHR38762:SF1">
    <property type="entry name" value="CRYPTIC OUTER MEMBRANE PORIN BGLH-RELATED"/>
    <property type="match status" value="1"/>
</dbReference>
<feature type="site" description="Greasy slide, important in sugar transport" evidence="12">
    <location>
        <position position="135"/>
    </location>
</feature>
<sequence>MSRNWLPIIGLGYHLNVFMVIRTWIFRITLLSAGIRKMKMKMKAKWLPIAAAVTAALASQAAFAVDFHGYFRSGVGVSKDGDMQTVIKKEKVGRLGHEDDTYGEVQLGQEVFNKDGKTFYVDSMVAMTSNGSNDWESTESRFQCTAADGVLTKCDNKEDATFALRQFNVQAKGLLSFAPEATLWAGKRYYQRHDIHISDFYYWNISGAGAGIEGIQAGPGKVSFAWVRNDRSGTDDGWNYNDDLNVNTLDLRYAGIPLWQDASLEVGVDYAIANPTDAQKDSANAQYKNAKDGVMLTAELTASVLGGFNKSVVQYGTEGYSKAFAFWGDGSWYGAEAKDGADGFRLINWGVIPMGNKVEMGHQLVYGVGNEMWDGNDKWETMSAVVRPMYKWDDFNKTIFEGGYFKDKNKSTDGSSLEDSGYKLTLAQAWSAGSSFWARPEIRVFASYVGLDDNDMAGKPFDSKTSKDTWNFGVQAEAWW</sequence>
<evidence type="ECO:0000256" key="6">
    <source>
        <dbReference type="ARBA" id="ARBA00022692"/>
    </source>
</evidence>
<dbReference type="EMBL" id="RNRV01000008">
    <property type="protein sequence ID" value="MHO03996.1"/>
    <property type="molecule type" value="Genomic_DNA"/>
</dbReference>
<feature type="transmembrane region" description="Helical" evidence="13">
    <location>
        <begin position="6"/>
        <end position="25"/>
    </location>
</feature>
<dbReference type="Pfam" id="PF02264">
    <property type="entry name" value="LamB"/>
    <property type="match status" value="1"/>
</dbReference>
<gene>
    <name evidence="12" type="primary">lamB</name>
    <name evidence="14" type="ORF">D9F05_06370</name>
</gene>
<dbReference type="GO" id="GO:0042958">
    <property type="term" value="F:maltodextrin transmembrane transporter activity"/>
    <property type="evidence" value="ECO:0007669"/>
    <property type="project" value="InterPro"/>
</dbReference>
<keyword evidence="7 12" id="KW-0732">Signal</keyword>
<dbReference type="NCBIfam" id="NF006860">
    <property type="entry name" value="PRK09360.1"/>
    <property type="match status" value="1"/>
</dbReference>
<dbReference type="SUPFAM" id="SSF56935">
    <property type="entry name" value="Porins"/>
    <property type="match status" value="1"/>
</dbReference>
<keyword evidence="6 12" id="KW-0812">Transmembrane</keyword>
<protein>
    <recommendedName>
        <fullName evidence="12">Maltoporin</fullName>
    </recommendedName>
    <alternativeName>
        <fullName evidence="12">Maltose-inducible porin</fullName>
    </alternativeName>
</protein>
<comment type="similarity">
    <text evidence="2 12">Belongs to the porin LamB (TC 1.B.3) family.</text>
</comment>
<keyword evidence="9 12" id="KW-0626">Porin</keyword>
<comment type="function">
    <text evidence="12">Involved in the transport of maltose and maltodextrins.</text>
</comment>
<feature type="site" description="Greasy slide, important in sugar transport" evidence="12">
    <location>
        <position position="437"/>
    </location>
</feature>
<reference evidence="14" key="1">
    <citation type="submission" date="2018-10" db="EMBL/GenBank/DDBJ databases">
        <authorList>
            <consortium name="NARMS: The National Antimicrobial Resistance Monitoring System"/>
        </authorList>
    </citation>
    <scope>NUCLEOTIDE SEQUENCE [LARGE SCALE GENOMIC DNA]</scope>
    <source>
        <strain evidence="14">CVM N17EC0388</strain>
    </source>
</reference>
<keyword evidence="3 12" id="KW-0813">Transport</keyword>
<keyword evidence="8 12" id="KW-0406">Ion transport</keyword>
<evidence type="ECO:0000256" key="5">
    <source>
        <dbReference type="ARBA" id="ARBA00022597"/>
    </source>
</evidence>
<evidence type="ECO:0000256" key="3">
    <source>
        <dbReference type="ARBA" id="ARBA00022448"/>
    </source>
</evidence>
<comment type="induction">
    <text evidence="12">By maltose.</text>
</comment>
<keyword evidence="11 12" id="KW-0998">Cell outer membrane</keyword>
<evidence type="ECO:0000256" key="13">
    <source>
        <dbReference type="SAM" id="Phobius"/>
    </source>
</evidence>
<feature type="site" description="Greasy slide, important in sugar transport" evidence="12">
    <location>
        <position position="70"/>
    </location>
</feature>
<keyword evidence="5 12" id="KW-0762">Sugar transport</keyword>
<evidence type="ECO:0000256" key="7">
    <source>
        <dbReference type="ARBA" id="ARBA00022729"/>
    </source>
</evidence>
<evidence type="ECO:0000256" key="2">
    <source>
        <dbReference type="ARBA" id="ARBA00007055"/>
    </source>
</evidence>
<comment type="catalytic activity">
    <reaction evidence="12">
        <text>beta-maltose(in) = beta-maltose(out)</text>
        <dbReference type="Rhea" id="RHEA:29731"/>
        <dbReference type="ChEBI" id="CHEBI:18147"/>
    </reaction>
</comment>
<accession>A0A3L0VVF6</accession>
<proteinExistence type="evidence at transcript level"/>
<dbReference type="GO" id="GO:0046930">
    <property type="term" value="C:pore complex"/>
    <property type="evidence" value="ECO:0007669"/>
    <property type="project" value="UniProtKB-KW"/>
</dbReference>
<dbReference type="GO" id="GO:0009279">
    <property type="term" value="C:cell outer membrane"/>
    <property type="evidence" value="ECO:0007669"/>
    <property type="project" value="UniProtKB-SubCell"/>
</dbReference>
<feature type="site" description="Important in sugar transport" evidence="12">
    <location>
        <position position="201"/>
    </location>
</feature>
<dbReference type="GO" id="GO:0015481">
    <property type="term" value="F:maltose transporting porin activity"/>
    <property type="evidence" value="ECO:0007669"/>
    <property type="project" value="InterPro"/>
</dbReference>
<feature type="site" description="Greasy slide, important in sugar transport" evidence="12">
    <location>
        <position position="308"/>
    </location>
</feature>
<comment type="subunit">
    <text evidence="12">Homotrimer formed of three 18-stranded antiparallel beta-barrels, containing three independent channels.</text>
</comment>
<comment type="caution">
    <text evidence="14">The sequence shown here is derived from an EMBL/GenBank/DDBJ whole genome shotgun (WGS) entry which is preliminary data.</text>
</comment>
<evidence type="ECO:0000256" key="11">
    <source>
        <dbReference type="ARBA" id="ARBA00023237"/>
    </source>
</evidence>
<dbReference type="CDD" id="cd01346">
    <property type="entry name" value="Maltoporin-like"/>
    <property type="match status" value="1"/>
</dbReference>
<dbReference type="InterPro" id="IPR003192">
    <property type="entry name" value="Porin_LamB"/>
</dbReference>
<dbReference type="AlphaFoldDB" id="A0A3L0VVF6"/>
<comment type="subcellular location">
    <subcellularLocation>
        <location evidence="1 12">Cell outer membrane</location>
        <topology evidence="1 12">Multi-pass membrane protein</topology>
    </subcellularLocation>
</comment>
<evidence type="ECO:0000256" key="9">
    <source>
        <dbReference type="ARBA" id="ARBA00023114"/>
    </source>
</evidence>
<keyword evidence="10 12" id="KW-0472">Membrane</keyword>
<dbReference type="PANTHER" id="PTHR38762">
    <property type="entry name" value="CRYPTIC OUTER MEMBRANE PORIN BGLH-RELATED"/>
    <property type="match status" value="1"/>
</dbReference>
<keyword evidence="4 12" id="KW-1134">Transmembrane beta strand</keyword>
<dbReference type="HAMAP" id="MF_01301">
    <property type="entry name" value="LamB"/>
    <property type="match status" value="1"/>
</dbReference>
<feature type="transmembrane region" description="Helical" evidence="13">
    <location>
        <begin position="46"/>
        <end position="65"/>
    </location>
</feature>
<dbReference type="GO" id="GO:0006811">
    <property type="term" value="P:monoatomic ion transport"/>
    <property type="evidence" value="ECO:0007669"/>
    <property type="project" value="UniProtKB-KW"/>
</dbReference>
<evidence type="ECO:0000313" key="14">
    <source>
        <dbReference type="EMBL" id="MHO03996.1"/>
    </source>
</evidence>
<feature type="site" description="Greasy slide, important in sugar transport" evidence="12">
    <location>
        <position position="479"/>
    </location>
</feature>
<name>A0A3L0VVF6_ECOLX</name>